<organism evidence="2 3">
    <name type="scientific">Zhongshania arctica</name>
    <dbReference type="NCBI Taxonomy" id="3238302"/>
    <lineage>
        <taxon>Bacteria</taxon>
        <taxon>Pseudomonadati</taxon>
        <taxon>Pseudomonadota</taxon>
        <taxon>Gammaproteobacteria</taxon>
        <taxon>Cellvibrionales</taxon>
        <taxon>Spongiibacteraceae</taxon>
        <taxon>Zhongshania</taxon>
    </lineage>
</organism>
<evidence type="ECO:0000313" key="3">
    <source>
        <dbReference type="Proteomes" id="UP001557484"/>
    </source>
</evidence>
<keyword evidence="3" id="KW-1185">Reference proteome</keyword>
<keyword evidence="1" id="KW-0812">Transmembrane</keyword>
<dbReference type="Proteomes" id="UP001557484">
    <property type="component" value="Unassembled WGS sequence"/>
</dbReference>
<dbReference type="RefSeq" id="WP_368374759.1">
    <property type="nucleotide sequence ID" value="NZ_JBFRYB010000001.1"/>
</dbReference>
<gene>
    <name evidence="2" type="ORF">AB4875_04005</name>
</gene>
<dbReference type="PANTHER" id="PTHR34821:SF2">
    <property type="entry name" value="INNER MEMBRANE PROTEIN YDCZ"/>
    <property type="match status" value="1"/>
</dbReference>
<evidence type="ECO:0000256" key="1">
    <source>
        <dbReference type="SAM" id="Phobius"/>
    </source>
</evidence>
<feature type="transmembrane region" description="Helical" evidence="1">
    <location>
        <begin position="36"/>
        <end position="56"/>
    </location>
</feature>
<dbReference type="PANTHER" id="PTHR34821">
    <property type="entry name" value="INNER MEMBRANE PROTEIN YDCZ"/>
    <property type="match status" value="1"/>
</dbReference>
<feature type="transmembrane region" description="Helical" evidence="1">
    <location>
        <begin position="102"/>
        <end position="122"/>
    </location>
</feature>
<sequence>MNSSYFYSSIMLVAGFGIPVMAALNGGLGAKLGNPALASTLLLLVGLLLSVIYLLVTEGVPTRFYDTSIPWYFYTGGVVVTFYNLAITWIAPRFGISNTVSFVLLGQLLAMTLIDHYGLIGAPQYPISLRRLAGLVLMVAGVFLVLGRSTK</sequence>
<feature type="transmembrane region" description="Helical" evidence="1">
    <location>
        <begin position="6"/>
        <end position="24"/>
    </location>
</feature>
<comment type="caution">
    <text evidence="2">The sequence shown here is derived from an EMBL/GenBank/DDBJ whole genome shotgun (WGS) entry which is preliminary data.</text>
</comment>
<reference evidence="2 3" key="1">
    <citation type="journal article" date="2011" name="Int. J. Syst. Evol. Microbiol.">
        <title>Zhongshania antarctica gen. nov., sp. nov. and Zhongshania guokunii sp. nov., gammaproteobacteria respectively isolated from coastal attached (fast) ice and surface seawater of the Antarctic.</title>
        <authorList>
            <person name="Li H.J."/>
            <person name="Zhang X.Y."/>
            <person name="Chen C.X."/>
            <person name="Zhang Y.J."/>
            <person name="Gao Z.M."/>
            <person name="Yu Y."/>
            <person name="Chen X.L."/>
            <person name="Chen B."/>
            <person name="Zhang Y.Z."/>
        </authorList>
    </citation>
    <scope>NUCLEOTIDE SEQUENCE [LARGE SCALE GENOMIC DNA]</scope>
    <source>
        <strain evidence="2 3">R06B22</strain>
    </source>
</reference>
<protein>
    <submittedName>
        <fullName evidence="2">DMT family transporter</fullName>
    </submittedName>
</protein>
<feature type="transmembrane region" description="Helical" evidence="1">
    <location>
        <begin position="128"/>
        <end position="146"/>
    </location>
</feature>
<accession>A0ABV3TSQ9</accession>
<name>A0ABV3TSQ9_9GAMM</name>
<dbReference type="InterPro" id="IPR006750">
    <property type="entry name" value="YdcZ"/>
</dbReference>
<keyword evidence="1" id="KW-1133">Transmembrane helix</keyword>
<keyword evidence="1" id="KW-0472">Membrane</keyword>
<dbReference type="EMBL" id="JBFRYB010000001">
    <property type="protein sequence ID" value="MEX1664638.1"/>
    <property type="molecule type" value="Genomic_DNA"/>
</dbReference>
<feature type="transmembrane region" description="Helical" evidence="1">
    <location>
        <begin position="71"/>
        <end position="90"/>
    </location>
</feature>
<evidence type="ECO:0000313" key="2">
    <source>
        <dbReference type="EMBL" id="MEX1664638.1"/>
    </source>
</evidence>
<dbReference type="Pfam" id="PF04657">
    <property type="entry name" value="DMT_YdcZ"/>
    <property type="match status" value="1"/>
</dbReference>
<proteinExistence type="predicted"/>